<dbReference type="GeneID" id="19950164"/>
<dbReference type="AlphaFoldDB" id="T0QDU7"/>
<dbReference type="RefSeq" id="XP_008613592.1">
    <property type="nucleotide sequence ID" value="XM_008615370.1"/>
</dbReference>
<keyword evidence="2" id="KW-1185">Reference proteome</keyword>
<dbReference type="VEuPathDB" id="FungiDB:SDRG_09437"/>
<dbReference type="OrthoDB" id="72250at2759"/>
<gene>
    <name evidence="1" type="ORF">SDRG_09437</name>
</gene>
<sequence>MGLVDNDAAIAWLDASMHADDDECATDDDCSAMCKLRRLEAERLAIEQDNLQLLATLEKFADPKATTRIAHENNAMKRDLAKLATTFTSISAIETRQRPAKGGWVEAFNIGIETLDGRLLTQWYDYGVIIKLAVGLRGLHPTDAHRIPPLPTPCNTQILDARVRRSRLQLVHHFFSAVSTMPGLKWKIRAPDSGTYSSVPCTAACLETNCLRWSTSSASMFGGTDADVSPVAPRKKHNRYKWWRRTTS</sequence>
<accession>T0QDU7</accession>
<dbReference type="Proteomes" id="UP000030762">
    <property type="component" value="Unassembled WGS sequence"/>
</dbReference>
<dbReference type="EMBL" id="JH767161">
    <property type="protein sequence ID" value="EQC32906.1"/>
    <property type="molecule type" value="Genomic_DNA"/>
</dbReference>
<proteinExistence type="predicted"/>
<evidence type="ECO:0000313" key="2">
    <source>
        <dbReference type="Proteomes" id="UP000030762"/>
    </source>
</evidence>
<protein>
    <submittedName>
        <fullName evidence="1">Uncharacterized protein</fullName>
    </submittedName>
</protein>
<evidence type="ECO:0000313" key="1">
    <source>
        <dbReference type="EMBL" id="EQC32906.1"/>
    </source>
</evidence>
<reference evidence="1 2" key="1">
    <citation type="submission" date="2012-04" db="EMBL/GenBank/DDBJ databases">
        <title>The Genome Sequence of Saprolegnia declina VS20.</title>
        <authorList>
            <consortium name="The Broad Institute Genome Sequencing Platform"/>
            <person name="Russ C."/>
            <person name="Nusbaum C."/>
            <person name="Tyler B."/>
            <person name="van West P."/>
            <person name="Dieguez-Uribeondo J."/>
            <person name="de Bruijn I."/>
            <person name="Tripathy S."/>
            <person name="Jiang R."/>
            <person name="Young S.K."/>
            <person name="Zeng Q."/>
            <person name="Gargeya S."/>
            <person name="Fitzgerald M."/>
            <person name="Haas B."/>
            <person name="Abouelleil A."/>
            <person name="Alvarado L."/>
            <person name="Arachchi H.M."/>
            <person name="Berlin A."/>
            <person name="Chapman S.B."/>
            <person name="Goldberg J."/>
            <person name="Griggs A."/>
            <person name="Gujja S."/>
            <person name="Hansen M."/>
            <person name="Howarth C."/>
            <person name="Imamovic A."/>
            <person name="Larimer J."/>
            <person name="McCowen C."/>
            <person name="Montmayeur A."/>
            <person name="Murphy C."/>
            <person name="Neiman D."/>
            <person name="Pearson M."/>
            <person name="Priest M."/>
            <person name="Roberts A."/>
            <person name="Saif S."/>
            <person name="Shea T."/>
            <person name="Sisk P."/>
            <person name="Sykes S."/>
            <person name="Wortman J."/>
            <person name="Nusbaum C."/>
            <person name="Birren B."/>
        </authorList>
    </citation>
    <scope>NUCLEOTIDE SEQUENCE [LARGE SCALE GENOMIC DNA]</scope>
    <source>
        <strain evidence="1 2">VS20</strain>
    </source>
</reference>
<organism evidence="1 2">
    <name type="scientific">Saprolegnia diclina (strain VS20)</name>
    <dbReference type="NCBI Taxonomy" id="1156394"/>
    <lineage>
        <taxon>Eukaryota</taxon>
        <taxon>Sar</taxon>
        <taxon>Stramenopiles</taxon>
        <taxon>Oomycota</taxon>
        <taxon>Saprolegniomycetes</taxon>
        <taxon>Saprolegniales</taxon>
        <taxon>Saprolegniaceae</taxon>
        <taxon>Saprolegnia</taxon>
    </lineage>
</organism>
<name>T0QDU7_SAPDV</name>
<dbReference type="InParanoid" id="T0QDU7"/>
<dbReference type="OMA" id="AHENNAM"/>